<evidence type="ECO:0000259" key="8">
    <source>
        <dbReference type="Pfam" id="PF13742"/>
    </source>
</evidence>
<dbReference type="AlphaFoldDB" id="A0A099IA39"/>
<dbReference type="RefSeq" id="WP_009269138.1">
    <property type="nucleotide sequence ID" value="NZ_BAABXQ010000005.1"/>
</dbReference>
<dbReference type="GO" id="GO:0003676">
    <property type="term" value="F:nucleic acid binding"/>
    <property type="evidence" value="ECO:0007669"/>
    <property type="project" value="InterPro"/>
</dbReference>
<dbReference type="InterPro" id="IPR003753">
    <property type="entry name" value="Exonuc_VII_L"/>
</dbReference>
<evidence type="ECO:0000256" key="2">
    <source>
        <dbReference type="ARBA" id="ARBA00022722"/>
    </source>
</evidence>
<dbReference type="GO" id="GO:0006308">
    <property type="term" value="P:DNA catabolic process"/>
    <property type="evidence" value="ECO:0007669"/>
    <property type="project" value="UniProtKB-UniRule"/>
</dbReference>
<evidence type="ECO:0000256" key="4">
    <source>
        <dbReference type="ARBA" id="ARBA00022839"/>
    </source>
</evidence>
<dbReference type="PANTHER" id="PTHR30008:SF0">
    <property type="entry name" value="EXODEOXYRIBONUCLEASE 7 LARGE SUBUNIT"/>
    <property type="match status" value="1"/>
</dbReference>
<dbReference type="Proteomes" id="UP000030008">
    <property type="component" value="Unassembled WGS sequence"/>
</dbReference>
<dbReference type="GO" id="GO:0005737">
    <property type="term" value="C:cytoplasm"/>
    <property type="evidence" value="ECO:0007669"/>
    <property type="project" value="UniProtKB-SubCell"/>
</dbReference>
<feature type="domain" description="Exonuclease VII large subunit C-terminal" evidence="7">
    <location>
        <begin position="124"/>
        <end position="432"/>
    </location>
</feature>
<sequence>MSQNVYSVSALVHYIKQTLDNDIRIQSILIKGEISNFTNHRSGHWYFTLKDARSKISCVMFSSHARRCNILLKEGMKVIVTASVSMYEAGGSVQLYVTAVRSDGLGDLFLQLEEVKKKLAAQGLFDPQKKKPLPQYPMRIGVITAKTGAAVQDILTTISRRWPLAEVVVYPSLVQGIQASGAIVENLRKADQGGHDVILLARGGGPIEDLWCFNEEAVARAVFAMHTVIVTGVGHETDTTLVDYVSDARAPTPTAAAELITPDLEEVRMNVSLMRRRLVKDMETRLHMAKQALEPIRSHRYMRDPLSYIREEEMKLAMHVQQLSIVEATVAAMAMQLKQNSHKLAIHSERLFQKNTRSIAESRLRLTQALHNYDTLRKRQIGNISALLDAYSPLKSLSRGYAIAYHGDEVISSVDAVEQNDRLRLRMQDGYLYTNIEKKEKL</sequence>
<dbReference type="CDD" id="cd04489">
    <property type="entry name" value="ExoVII_LU_OBF"/>
    <property type="match status" value="1"/>
</dbReference>
<evidence type="ECO:0000256" key="1">
    <source>
        <dbReference type="ARBA" id="ARBA00022490"/>
    </source>
</evidence>
<dbReference type="PANTHER" id="PTHR30008">
    <property type="entry name" value="EXODEOXYRIBONUCLEASE 7 LARGE SUBUNIT"/>
    <property type="match status" value="1"/>
</dbReference>
<dbReference type="NCBIfam" id="TIGR00237">
    <property type="entry name" value="xseA"/>
    <property type="match status" value="1"/>
</dbReference>
<evidence type="ECO:0000313" key="9">
    <source>
        <dbReference type="EMBL" id="KGJ53773.1"/>
    </source>
</evidence>
<dbReference type="EMBL" id="JQIF01000033">
    <property type="protein sequence ID" value="KGJ53773.1"/>
    <property type="molecule type" value="Genomic_DNA"/>
</dbReference>
<comment type="subunit">
    <text evidence="5">Heterooligomer composed of large and small subunits.</text>
</comment>
<comment type="similarity">
    <text evidence="5 6">Belongs to the XseA family.</text>
</comment>
<evidence type="ECO:0000259" key="7">
    <source>
        <dbReference type="Pfam" id="PF02601"/>
    </source>
</evidence>
<evidence type="ECO:0000256" key="5">
    <source>
        <dbReference type="HAMAP-Rule" id="MF_00378"/>
    </source>
</evidence>
<evidence type="ECO:0000256" key="6">
    <source>
        <dbReference type="RuleBase" id="RU004355"/>
    </source>
</evidence>
<comment type="function">
    <text evidence="5">Bidirectionally degrades single-stranded DNA into large acid-insoluble oligonucleotides, which are then degraded further into small acid-soluble oligonucleotides.</text>
</comment>
<keyword evidence="2 5" id="KW-0540">Nuclease</keyword>
<dbReference type="HAMAP" id="MF_00378">
    <property type="entry name" value="Exonuc_7_L"/>
    <property type="match status" value="1"/>
</dbReference>
<dbReference type="GO" id="GO:0008855">
    <property type="term" value="F:exodeoxyribonuclease VII activity"/>
    <property type="evidence" value="ECO:0007669"/>
    <property type="project" value="UniProtKB-UniRule"/>
</dbReference>
<gene>
    <name evidence="5" type="primary">xseA</name>
    <name evidence="9" type="ORF">CIAN88_07290</name>
</gene>
<dbReference type="GO" id="GO:0009318">
    <property type="term" value="C:exodeoxyribonuclease VII complex"/>
    <property type="evidence" value="ECO:0007669"/>
    <property type="project" value="UniProtKB-UniRule"/>
</dbReference>
<feature type="domain" description="OB-fold nucleic acid binding" evidence="8">
    <location>
        <begin position="6"/>
        <end position="100"/>
    </location>
</feature>
<evidence type="ECO:0000256" key="3">
    <source>
        <dbReference type="ARBA" id="ARBA00022801"/>
    </source>
</evidence>
<proteinExistence type="inferred from homology"/>
<dbReference type="Pfam" id="PF13742">
    <property type="entry name" value="tRNA_anti_2"/>
    <property type="match status" value="1"/>
</dbReference>
<reference evidence="9 10" key="1">
    <citation type="submission" date="2014-08" db="EMBL/GenBank/DDBJ databases">
        <title>Clostridium innocuum, an unnegligible vancomycin-resistant pathogen causing extra-intestinal infections.</title>
        <authorList>
            <person name="Feng Y."/>
            <person name="Chiu C.-H."/>
        </authorList>
    </citation>
    <scope>NUCLEOTIDE SEQUENCE [LARGE SCALE GENOMIC DNA]</scope>
    <source>
        <strain evidence="9 10">AN88</strain>
    </source>
</reference>
<evidence type="ECO:0000313" key="10">
    <source>
        <dbReference type="Proteomes" id="UP000030008"/>
    </source>
</evidence>
<comment type="catalytic activity">
    <reaction evidence="5 6">
        <text>Exonucleolytic cleavage in either 5'- to 3'- or 3'- to 5'-direction to yield nucleoside 5'-phosphates.</text>
        <dbReference type="EC" id="3.1.11.6"/>
    </reaction>
</comment>
<dbReference type="InterPro" id="IPR020579">
    <property type="entry name" value="Exonuc_VII_lsu_C"/>
</dbReference>
<keyword evidence="4 5" id="KW-0269">Exonuclease</keyword>
<comment type="subcellular location">
    <subcellularLocation>
        <location evidence="5 6">Cytoplasm</location>
    </subcellularLocation>
</comment>
<dbReference type="EC" id="3.1.11.6" evidence="5"/>
<dbReference type="InterPro" id="IPR025824">
    <property type="entry name" value="OB-fold_nuc-bd_dom"/>
</dbReference>
<name>A0A099IA39_CLOIN</name>
<keyword evidence="3 5" id="KW-0378">Hydrolase</keyword>
<dbReference type="Pfam" id="PF02601">
    <property type="entry name" value="Exonuc_VII_L"/>
    <property type="match status" value="1"/>
</dbReference>
<keyword evidence="1 5" id="KW-0963">Cytoplasm</keyword>
<protein>
    <recommendedName>
        <fullName evidence="5">Exodeoxyribonuclease 7 large subunit</fullName>
        <ecNumber evidence="5">3.1.11.6</ecNumber>
    </recommendedName>
    <alternativeName>
        <fullName evidence="5">Exodeoxyribonuclease VII large subunit</fullName>
        <shortName evidence="5">Exonuclease VII large subunit</shortName>
    </alternativeName>
</protein>
<comment type="caution">
    <text evidence="9">The sequence shown here is derived from an EMBL/GenBank/DDBJ whole genome shotgun (WGS) entry which is preliminary data.</text>
</comment>
<accession>A0A099IA39</accession>
<organism evidence="9 10">
    <name type="scientific">Clostridium innocuum</name>
    <dbReference type="NCBI Taxonomy" id="1522"/>
    <lineage>
        <taxon>Bacteria</taxon>
        <taxon>Bacillati</taxon>
        <taxon>Bacillota</taxon>
        <taxon>Clostridia</taxon>
        <taxon>Eubacteriales</taxon>
        <taxon>Clostridiaceae</taxon>
        <taxon>Clostridium</taxon>
    </lineage>
</organism>